<dbReference type="GO" id="GO:0005829">
    <property type="term" value="C:cytosol"/>
    <property type="evidence" value="ECO:0007669"/>
    <property type="project" value="TreeGrafter"/>
</dbReference>
<dbReference type="Proteomes" id="UP000254512">
    <property type="component" value="Unassembled WGS sequence"/>
</dbReference>
<dbReference type="RefSeq" id="WP_115659261.1">
    <property type="nucleotide sequence ID" value="NZ_UGHD01000002.1"/>
</dbReference>
<dbReference type="InterPro" id="IPR053967">
    <property type="entry name" value="LlgE_F_G-like_D1"/>
</dbReference>
<dbReference type="InterPro" id="IPR037058">
    <property type="entry name" value="Falgellar_hook_FlgE_sf"/>
</dbReference>
<dbReference type="Pfam" id="PF06429">
    <property type="entry name" value="Flg_bbr_C"/>
    <property type="match status" value="1"/>
</dbReference>
<dbReference type="Pfam" id="PF00460">
    <property type="entry name" value="Flg_bb_rod"/>
    <property type="match status" value="1"/>
</dbReference>
<dbReference type="InterPro" id="IPR037925">
    <property type="entry name" value="FlgE/F/G-like"/>
</dbReference>
<keyword evidence="4 5" id="KW-0975">Bacterial flagellum</keyword>
<dbReference type="Pfam" id="PF22692">
    <property type="entry name" value="LlgE_F_G_D1"/>
    <property type="match status" value="1"/>
</dbReference>
<evidence type="ECO:0000259" key="9">
    <source>
        <dbReference type="Pfam" id="PF22692"/>
    </source>
</evidence>
<evidence type="ECO:0000259" key="6">
    <source>
        <dbReference type="Pfam" id="PF00460"/>
    </source>
</evidence>
<gene>
    <name evidence="10" type="primary">flgE_1</name>
    <name evidence="10" type="ORF">NCTC11645_00142</name>
</gene>
<dbReference type="PANTHER" id="PTHR30435">
    <property type="entry name" value="FLAGELLAR PROTEIN"/>
    <property type="match status" value="1"/>
</dbReference>
<dbReference type="PANTHER" id="PTHR30435:SF1">
    <property type="entry name" value="FLAGELLAR HOOK PROTEIN FLGE"/>
    <property type="match status" value="1"/>
</dbReference>
<sequence length="401" mass="43204">MSINIGLSGLRATSDQINTISHNISNVGTVGYKSSRTEFQDVYAPQFGGGEFGGVEVSNVRQSFTSGAATSTGRNSDLAINGEGFFMVQQNGQRMYTRNGIFNLDSDGYLVTADGLRLQGYGVSETGSIQNGALTDLQISTADMAAKVTTKVSLGVNLDASAAVIVPKEKKFDKDDPSTFTCSASTTVYDSLGGEHEITQYFVKTDENTWSVHYVADGKELDPKNTQLEFDENGKLIKPEDPISVTLTPKNGSATMKIEMDVSEFTQFGSDFSINESKQDGYAPGKLAGWYFDADGAVYARYSNGKTQLQGQLVLARFPNQEGLQQAGGTRWTESFSSGTALFGQPGTGQFGALRVGAYESSNVDLTEEMVSLMSAQSNYQANAKTIQASQEMVQILFQNM</sequence>
<dbReference type="GO" id="GO:0071978">
    <property type="term" value="P:bacterial-type flagellum-dependent swarming motility"/>
    <property type="evidence" value="ECO:0007669"/>
    <property type="project" value="TreeGrafter"/>
</dbReference>
<evidence type="ECO:0000259" key="7">
    <source>
        <dbReference type="Pfam" id="PF06429"/>
    </source>
</evidence>
<dbReference type="SUPFAM" id="SSF117143">
    <property type="entry name" value="Flagellar hook protein flgE"/>
    <property type="match status" value="1"/>
</dbReference>
<comment type="subcellular location">
    <subcellularLocation>
        <location evidence="1 5">Bacterial flagellum basal body</location>
    </subcellularLocation>
</comment>
<comment type="function">
    <text evidence="5">A flexible structure which links the flagellar filament to the drive apparatus in the basal body.</text>
</comment>
<evidence type="ECO:0000259" key="8">
    <source>
        <dbReference type="Pfam" id="PF07559"/>
    </source>
</evidence>
<dbReference type="GO" id="GO:0009424">
    <property type="term" value="C:bacterial-type flagellum hook"/>
    <property type="evidence" value="ECO:0007669"/>
    <property type="project" value="TreeGrafter"/>
</dbReference>
<dbReference type="NCBIfam" id="NF005286">
    <property type="entry name" value="PRK06803.1"/>
    <property type="match status" value="1"/>
</dbReference>
<dbReference type="Pfam" id="PF07559">
    <property type="entry name" value="FlgE_D2"/>
    <property type="match status" value="1"/>
</dbReference>
<evidence type="ECO:0000256" key="1">
    <source>
        <dbReference type="ARBA" id="ARBA00004117"/>
    </source>
</evidence>
<dbReference type="STRING" id="673.AL542_08900"/>
<evidence type="ECO:0000256" key="2">
    <source>
        <dbReference type="ARBA" id="ARBA00009677"/>
    </source>
</evidence>
<dbReference type="Gene3D" id="2.60.98.20">
    <property type="entry name" value="Flagellar hook protein FlgE"/>
    <property type="match status" value="1"/>
</dbReference>
<dbReference type="GO" id="GO:0009425">
    <property type="term" value="C:bacterial-type flagellum basal body"/>
    <property type="evidence" value="ECO:0007669"/>
    <property type="project" value="UniProtKB-SubCell"/>
</dbReference>
<dbReference type="AlphaFoldDB" id="A0A377HHW0"/>
<evidence type="ECO:0000313" key="11">
    <source>
        <dbReference type="Proteomes" id="UP000254512"/>
    </source>
</evidence>
<comment type="similarity">
    <text evidence="2 5">Belongs to the flagella basal body rod proteins family.</text>
</comment>
<dbReference type="NCBIfam" id="NF004238">
    <property type="entry name" value="PRK05682.1-1"/>
    <property type="match status" value="1"/>
</dbReference>
<dbReference type="NCBIfam" id="TIGR03506">
    <property type="entry name" value="FlgEFG_subfam"/>
    <property type="match status" value="1"/>
</dbReference>
<organism evidence="10 11">
    <name type="scientific">Grimontia hollisae</name>
    <name type="common">Vibrio hollisae</name>
    <dbReference type="NCBI Taxonomy" id="673"/>
    <lineage>
        <taxon>Bacteria</taxon>
        <taxon>Pseudomonadati</taxon>
        <taxon>Pseudomonadota</taxon>
        <taxon>Gammaproteobacteria</taxon>
        <taxon>Vibrionales</taxon>
        <taxon>Vibrionaceae</taxon>
        <taxon>Grimontia</taxon>
    </lineage>
</organism>
<dbReference type="InterPro" id="IPR001444">
    <property type="entry name" value="Flag_bb_rod_N"/>
</dbReference>
<dbReference type="InterPro" id="IPR020013">
    <property type="entry name" value="Flagellar_FlgE/F/G"/>
</dbReference>
<dbReference type="EMBL" id="UGHD01000002">
    <property type="protein sequence ID" value="STO55840.1"/>
    <property type="molecule type" value="Genomic_DNA"/>
</dbReference>
<dbReference type="InterPro" id="IPR010930">
    <property type="entry name" value="Flg_bb/hook_C_dom"/>
</dbReference>
<dbReference type="InterPro" id="IPR011491">
    <property type="entry name" value="FlgE_D2"/>
</dbReference>
<feature type="domain" description="Flagellar basal-body/hook protein C-terminal" evidence="7">
    <location>
        <begin position="357"/>
        <end position="397"/>
    </location>
</feature>
<evidence type="ECO:0000256" key="3">
    <source>
        <dbReference type="ARBA" id="ARBA00019015"/>
    </source>
</evidence>
<name>A0A377HHW0_GRIHO</name>
<evidence type="ECO:0000313" key="10">
    <source>
        <dbReference type="EMBL" id="STO55840.1"/>
    </source>
</evidence>
<evidence type="ECO:0000256" key="4">
    <source>
        <dbReference type="ARBA" id="ARBA00023143"/>
    </source>
</evidence>
<keyword evidence="10" id="KW-0966">Cell projection</keyword>
<evidence type="ECO:0000256" key="5">
    <source>
        <dbReference type="RuleBase" id="RU362116"/>
    </source>
</evidence>
<accession>A0A377HHW0</accession>
<keyword evidence="10" id="KW-0282">Flagellum</keyword>
<keyword evidence="10" id="KW-0969">Cilium</keyword>
<feature type="domain" description="Flagellar basal body rod protein N-terminal" evidence="6">
    <location>
        <begin position="3"/>
        <end position="33"/>
    </location>
</feature>
<protein>
    <recommendedName>
        <fullName evidence="3 5">Flagellar hook protein FlgE</fullName>
    </recommendedName>
</protein>
<feature type="domain" description="Flagellar hook protein FlgE/F/G-like D1" evidence="9">
    <location>
        <begin position="79"/>
        <end position="136"/>
    </location>
</feature>
<proteinExistence type="inferred from homology"/>
<reference evidence="10 11" key="1">
    <citation type="submission" date="2018-06" db="EMBL/GenBank/DDBJ databases">
        <authorList>
            <consortium name="Pathogen Informatics"/>
            <person name="Doyle S."/>
        </authorList>
    </citation>
    <scope>NUCLEOTIDE SEQUENCE [LARGE SCALE GENOMIC DNA]</scope>
    <source>
        <strain evidence="10 11">NCTC11645</strain>
    </source>
</reference>
<feature type="domain" description="Flagellar hook protein FlgE D2" evidence="8">
    <location>
        <begin position="157"/>
        <end position="282"/>
    </location>
</feature>